<dbReference type="Proteomes" id="UP000298061">
    <property type="component" value="Unassembled WGS sequence"/>
</dbReference>
<feature type="compositionally biased region" description="Basic and acidic residues" evidence="1">
    <location>
        <begin position="132"/>
        <end position="143"/>
    </location>
</feature>
<evidence type="ECO:0000256" key="1">
    <source>
        <dbReference type="SAM" id="MobiDB-lite"/>
    </source>
</evidence>
<accession>A0A4Z0A0N1</accession>
<keyword evidence="3" id="KW-1185">Reference proteome</keyword>
<feature type="compositionally biased region" description="Basic and acidic residues" evidence="1">
    <location>
        <begin position="822"/>
        <end position="836"/>
    </location>
</feature>
<dbReference type="STRING" id="135208.A0A4Z0A0N1"/>
<feature type="compositionally biased region" description="Basic residues" evidence="1">
    <location>
        <begin position="669"/>
        <end position="680"/>
    </location>
</feature>
<feature type="compositionally biased region" description="Basic and acidic residues" evidence="1">
    <location>
        <begin position="745"/>
        <end position="755"/>
    </location>
</feature>
<protein>
    <submittedName>
        <fullName evidence="2">Uncharacterized protein</fullName>
    </submittedName>
</protein>
<comment type="caution">
    <text evidence="2">The sequence shown here is derived from an EMBL/GenBank/DDBJ whole genome shotgun (WGS) entry which is preliminary data.</text>
</comment>
<feature type="compositionally biased region" description="Polar residues" evidence="1">
    <location>
        <begin position="808"/>
        <end position="817"/>
    </location>
</feature>
<feature type="compositionally biased region" description="Low complexity" evidence="1">
    <location>
        <begin position="789"/>
        <end position="806"/>
    </location>
</feature>
<feature type="compositionally biased region" description="Low complexity" evidence="1">
    <location>
        <begin position="553"/>
        <end position="563"/>
    </location>
</feature>
<feature type="region of interest" description="Disordered" evidence="1">
    <location>
        <begin position="400"/>
        <end position="533"/>
    </location>
</feature>
<evidence type="ECO:0000313" key="2">
    <source>
        <dbReference type="EMBL" id="TFY80004.1"/>
    </source>
</evidence>
<feature type="compositionally biased region" description="Basic and acidic residues" evidence="1">
    <location>
        <begin position="604"/>
        <end position="619"/>
    </location>
</feature>
<feature type="region of interest" description="Disordered" evidence="1">
    <location>
        <begin position="114"/>
        <end position="150"/>
    </location>
</feature>
<name>A0A4Z0A0N1_9AGAM</name>
<dbReference type="EMBL" id="SFCI01000406">
    <property type="protein sequence ID" value="TFY80004.1"/>
    <property type="molecule type" value="Genomic_DNA"/>
</dbReference>
<gene>
    <name evidence="2" type="ORF">EWM64_g4009</name>
</gene>
<sequence>MSAGARQSAIDALREDEDVIIIEKSRWFRNLHSTIHHAATRKNFEDYLYDPLTEIFGTFAKTCNHENLVVTVIPQGCFELRTDSSARVSRKLTDILVAFHSIANPDDPQYSKSRLGGWVEGKPWHQSPKSKKKEEITDAEKDPGTGGDNVIAEELPDFAIDVEKIAEEGNVIAEELAEDFAIDVEKIAEEGKFIAEEGDYIAEEEGYIAVEGEGIAEDGGHVREDIDVNEEDIAEEDRVKAALTLDSSKVIQRLVEDLHQLCQQAYFAFEHFDADVLHAILTYGMTFSCFKFIRPADWDSIRGNKDGIVSAPEPVYSNERMVFEDYINPHLLEALHLMTASMGMSYQPSWFQLPPGYCDNDSEPPDLTVAETAIERYRDKHGEKTDIRGKINNMHGLNEANDIQGSLHGTTASDETNDTDGSPHGSTSSEESEPTPNWKPTAKEAAAPVGELRPKLRSGNGGFGMPRPDQEPAAENDGTETSDPAHEESTTSAPYLEPMAENERIETPEAVFEQQDHAGAESWDTNDSPLNHRLQPKLALSGRAQQAVDAPAISGIPGAAGPSTKDTHSLAGNTRAPTFKDLASGVNSKDKFITPKNRGNQIPRPRDNARQRENTKSRTEATGPPLPALLMTPINDAATGDGLVGSGSHVLGHLPTSQEVTGDDSRTGMHSKAKSRKRKGWPSSPLRSDSPDPDPAGNSAPTLAGPSKKPRLASQTDEQPVDNGTGGPSSISRMEAEVSAGATSARDDAAAEHVYDPLTAPERARRRSTRVYQSRAAAERRARSKTKPAAGTAETAAVVAEPAAPGRSGTQTRSIAGSSRARVRDSPPPQRKDTTKSKRSRK</sequence>
<organism evidence="2 3">
    <name type="scientific">Hericium alpestre</name>
    <dbReference type="NCBI Taxonomy" id="135208"/>
    <lineage>
        <taxon>Eukaryota</taxon>
        <taxon>Fungi</taxon>
        <taxon>Dikarya</taxon>
        <taxon>Basidiomycota</taxon>
        <taxon>Agaricomycotina</taxon>
        <taxon>Agaricomycetes</taxon>
        <taxon>Russulales</taxon>
        <taxon>Hericiaceae</taxon>
        <taxon>Hericium</taxon>
    </lineage>
</organism>
<proteinExistence type="predicted"/>
<feature type="compositionally biased region" description="Polar residues" evidence="1">
    <location>
        <begin position="401"/>
        <end position="414"/>
    </location>
</feature>
<feature type="region of interest" description="Disordered" evidence="1">
    <location>
        <begin position="553"/>
        <end position="842"/>
    </location>
</feature>
<dbReference type="AlphaFoldDB" id="A0A4Z0A0N1"/>
<evidence type="ECO:0000313" key="3">
    <source>
        <dbReference type="Proteomes" id="UP000298061"/>
    </source>
</evidence>
<reference evidence="2 3" key="1">
    <citation type="submission" date="2019-02" db="EMBL/GenBank/DDBJ databases">
        <title>Genome sequencing of the rare red list fungi Hericium alpestre (H. flagellum).</title>
        <authorList>
            <person name="Buettner E."/>
            <person name="Kellner H."/>
        </authorList>
    </citation>
    <scope>NUCLEOTIDE SEQUENCE [LARGE SCALE GENOMIC DNA]</scope>
    <source>
        <strain evidence="2 3">DSM 108284</strain>
    </source>
</reference>